<dbReference type="GO" id="GO:0007062">
    <property type="term" value="P:sister chromatid cohesion"/>
    <property type="evidence" value="ECO:0007669"/>
    <property type="project" value="UniProtKB-ARBA"/>
</dbReference>
<dbReference type="InterPro" id="IPR013721">
    <property type="entry name" value="STAG"/>
</dbReference>
<sequence length="1288" mass="136883">MPRRTPRSGAAGKQYTEDRSDDDEAQEGGEVLEAAAAAQGKSRQKAPPRKRQKTQEHAEPAKADGSLKAIVSSQGASTAVAAKDWMDRYMEDKASATAELLTLLVQAAGSRHMLTAHDVEEGEVDALVQGLLKGVTAEGFEDCFKAKGAKHFRTSYLELWDRVVRECQAQEALADDYLLDRVTTLITGLNCSVVRSFRYTATLTAMQLATSLVRVMLALGEAAQTAARQLDAESKKKGKASKERSAALQSTINRSQSQASSLKATIQAIFQGVASHRFRDISGEIRAMVISGLGDWIAAHPAVYLQDMYLKYIAWALSDRDSSVREAALDVLLQLYAVPANLSPLHVFTERFQQRFAELVRDVDDGVAAKGVRLVTLLVQSDEMPQEQVQDVYRLLVDSSPALRRAAAGLVAGLLEELGQRAGAQMPAKGKRRRSAELLSPAALQLAGLLHVMRLLGAEAAVASVPQAPTPRRAQRAAAAAEERALSPALVDHIVEALHGSVDVLGEWKVLTAALLDDAACEARGEAATTNLDMTLALGQALPALLRKYQSDAVRAAALVSLGRELKLDLFSLQRQEAGLGALLGLVAELLFKHADASTVDACLRTLLHCATSGPDTLQARAQQVLQDSVAEVARRLGAAMDDLLDLPDEDLSVAVAEPGEDGANPNSDGDDAVEDSEEGFAARAALLRAHRLALLAGDTAAGDGIREGLDRLLQAAAESRPVPSALVELAACAMLPLLAWRLDAAEHEAPGATEPAALGTLADRFVEQLDAVGEGAGAGRLRCMLLLVQADLLLLFSAAKLRGTPAEEAGLAPSAAALERFSERAEEELLAAVPAAPGGQEEEEEEEEEEEDARARQQRALAAVAVEGKAALAAALGRLVTSQAVMGQAADALWARLAMQLASLHHPVADAAKEVMRRLKKADAAAPPKVYLAALEHAYLRATAAPAARQDAALDVFGELGRCVAQAHSGIVAGAGGALAAIVRGGVAFAMQAAPERLPFLEGLAPIVKRLPVREAAAALTHLQAAAARHAPEREAPSWEPYWELLGDLEARATKAAPKSALRPASGRKPAGRKISFQAQRRRDLAEGSDDEEPAPRRRRAQQDPIEDPGEALGGAGADAGRLPTWRPRVAQAGRLRLEAAAEDGAGEDEEEEEAEEEEEEEEQDDGVLPTEEALPFMQRPAARARRTRVPEQLQSLYAAEVDEEAAATASAGASGDSDDNPNPDPDRNPLRANGRLAHLSGLGASASPAAEQAREGAGDEEQDEEEEDEEAEVVKLPPRRLPKRGW</sequence>
<feature type="region of interest" description="Disordered" evidence="1">
    <location>
        <begin position="232"/>
        <end position="252"/>
    </location>
</feature>
<feature type="domain" description="SCD" evidence="2">
    <location>
        <begin position="274"/>
        <end position="359"/>
    </location>
</feature>
<feature type="compositionally biased region" description="Acidic residues" evidence="1">
    <location>
        <begin position="841"/>
        <end position="853"/>
    </location>
</feature>
<gene>
    <name evidence="3" type="ORF">WJX81_008042</name>
</gene>
<dbReference type="Pfam" id="PF08514">
    <property type="entry name" value="STAG"/>
    <property type="match status" value="1"/>
</dbReference>
<evidence type="ECO:0000313" key="3">
    <source>
        <dbReference type="EMBL" id="KAK9832546.1"/>
    </source>
</evidence>
<feature type="compositionally biased region" description="Low complexity" evidence="1">
    <location>
        <begin position="1208"/>
        <end position="1217"/>
    </location>
</feature>
<feature type="compositionally biased region" description="Basic and acidic residues" evidence="1">
    <location>
        <begin position="53"/>
        <end position="62"/>
    </location>
</feature>
<feature type="compositionally biased region" description="Acidic residues" evidence="1">
    <location>
        <begin position="1260"/>
        <end position="1273"/>
    </location>
</feature>
<dbReference type="Gene3D" id="1.25.10.10">
    <property type="entry name" value="Leucine-rich Repeat Variant"/>
    <property type="match status" value="1"/>
</dbReference>
<feature type="compositionally biased region" description="Low complexity" evidence="1">
    <location>
        <begin position="28"/>
        <end position="40"/>
    </location>
</feature>
<organism evidence="3 4">
    <name type="scientific">Elliptochloris bilobata</name>
    <dbReference type="NCBI Taxonomy" id="381761"/>
    <lineage>
        <taxon>Eukaryota</taxon>
        <taxon>Viridiplantae</taxon>
        <taxon>Chlorophyta</taxon>
        <taxon>core chlorophytes</taxon>
        <taxon>Trebouxiophyceae</taxon>
        <taxon>Trebouxiophyceae incertae sedis</taxon>
        <taxon>Elliptochloris clade</taxon>
        <taxon>Elliptochloris</taxon>
    </lineage>
</organism>
<dbReference type="InterPro" id="IPR020839">
    <property type="entry name" value="SCD"/>
</dbReference>
<feature type="compositionally biased region" description="Acidic residues" evidence="1">
    <location>
        <begin position="1142"/>
        <end position="1167"/>
    </location>
</feature>
<dbReference type="GO" id="GO:0000785">
    <property type="term" value="C:chromatin"/>
    <property type="evidence" value="ECO:0007669"/>
    <property type="project" value="TreeGrafter"/>
</dbReference>
<dbReference type="GO" id="GO:0003682">
    <property type="term" value="F:chromatin binding"/>
    <property type="evidence" value="ECO:0007669"/>
    <property type="project" value="TreeGrafter"/>
</dbReference>
<feature type="region of interest" description="Disordered" evidence="1">
    <location>
        <begin position="1057"/>
        <end position="1288"/>
    </location>
</feature>
<feature type="compositionally biased region" description="Basic residues" evidence="1">
    <location>
        <begin position="42"/>
        <end position="52"/>
    </location>
</feature>
<dbReference type="GO" id="GO:0005634">
    <property type="term" value="C:nucleus"/>
    <property type="evidence" value="ECO:0007669"/>
    <property type="project" value="TreeGrafter"/>
</dbReference>
<dbReference type="Proteomes" id="UP001445335">
    <property type="component" value="Unassembled WGS sequence"/>
</dbReference>
<dbReference type="SUPFAM" id="SSF48371">
    <property type="entry name" value="ARM repeat"/>
    <property type="match status" value="1"/>
</dbReference>
<proteinExistence type="predicted"/>
<evidence type="ECO:0000256" key="1">
    <source>
        <dbReference type="SAM" id="MobiDB-lite"/>
    </source>
</evidence>
<dbReference type="PANTHER" id="PTHR11199">
    <property type="entry name" value="STROMAL ANTIGEN"/>
    <property type="match status" value="1"/>
</dbReference>
<feature type="compositionally biased region" description="Low complexity" evidence="1">
    <location>
        <begin position="1236"/>
        <end position="1252"/>
    </location>
</feature>
<keyword evidence="4" id="KW-1185">Reference proteome</keyword>
<protein>
    <recommendedName>
        <fullName evidence="2">SCD domain-containing protein</fullName>
    </recommendedName>
</protein>
<reference evidence="3 4" key="1">
    <citation type="journal article" date="2024" name="Nat. Commun.">
        <title>Phylogenomics reveals the evolutionary origins of lichenization in chlorophyte algae.</title>
        <authorList>
            <person name="Puginier C."/>
            <person name="Libourel C."/>
            <person name="Otte J."/>
            <person name="Skaloud P."/>
            <person name="Haon M."/>
            <person name="Grisel S."/>
            <person name="Petersen M."/>
            <person name="Berrin J.G."/>
            <person name="Delaux P.M."/>
            <person name="Dal Grande F."/>
            <person name="Keller J."/>
        </authorList>
    </citation>
    <scope>NUCLEOTIDE SEQUENCE [LARGE SCALE GENOMIC DNA]</scope>
    <source>
        <strain evidence="3 4">SAG 245.80</strain>
    </source>
</reference>
<dbReference type="Pfam" id="PF21581">
    <property type="entry name" value="SCD"/>
    <property type="match status" value="1"/>
</dbReference>
<evidence type="ECO:0000313" key="4">
    <source>
        <dbReference type="Proteomes" id="UP001445335"/>
    </source>
</evidence>
<dbReference type="Pfam" id="PF24571">
    <property type="entry name" value="HEAT_SCC3-SA"/>
    <property type="match status" value="1"/>
</dbReference>
<feature type="compositionally biased region" description="Basic residues" evidence="1">
    <location>
        <begin position="1279"/>
        <end position="1288"/>
    </location>
</feature>
<name>A0AAW1RFJ3_9CHLO</name>
<accession>A0AAW1RFJ3</accession>
<dbReference type="EMBL" id="JALJOU010000041">
    <property type="protein sequence ID" value="KAK9832546.1"/>
    <property type="molecule type" value="Genomic_DNA"/>
</dbReference>
<dbReference type="PROSITE" id="PS51425">
    <property type="entry name" value="SCD"/>
    <property type="match status" value="1"/>
</dbReference>
<feature type="compositionally biased region" description="Basic and acidic residues" evidence="1">
    <location>
        <begin position="232"/>
        <end position="245"/>
    </location>
</feature>
<feature type="region of interest" description="Disordered" evidence="1">
    <location>
        <begin position="834"/>
        <end position="857"/>
    </location>
</feature>
<dbReference type="InterPro" id="IPR011989">
    <property type="entry name" value="ARM-like"/>
</dbReference>
<dbReference type="GO" id="GO:0008278">
    <property type="term" value="C:cohesin complex"/>
    <property type="evidence" value="ECO:0007669"/>
    <property type="project" value="TreeGrafter"/>
</dbReference>
<dbReference type="InterPro" id="IPR039662">
    <property type="entry name" value="Cohesin_Scc3/SA"/>
</dbReference>
<feature type="region of interest" description="Disordered" evidence="1">
    <location>
        <begin position="1"/>
        <end position="70"/>
    </location>
</feature>
<dbReference type="InterPro" id="IPR016024">
    <property type="entry name" value="ARM-type_fold"/>
</dbReference>
<evidence type="ECO:0000259" key="2">
    <source>
        <dbReference type="PROSITE" id="PS51425"/>
    </source>
</evidence>
<comment type="caution">
    <text evidence="3">The sequence shown here is derived from an EMBL/GenBank/DDBJ whole genome shotgun (WGS) entry which is preliminary data.</text>
</comment>
<dbReference type="InterPro" id="IPR056396">
    <property type="entry name" value="HEAT_SCC3-SA"/>
</dbReference>
<dbReference type="PANTHER" id="PTHR11199:SF0">
    <property type="entry name" value="LD34181P-RELATED"/>
    <property type="match status" value="1"/>
</dbReference>